<proteinExistence type="evidence at transcript level"/>
<dbReference type="Pfam" id="PF17917">
    <property type="entry name" value="RT_RNaseH"/>
    <property type="match status" value="1"/>
</dbReference>
<evidence type="ECO:0000259" key="8">
    <source>
        <dbReference type="Pfam" id="PF17917"/>
    </source>
</evidence>
<protein>
    <recommendedName>
        <fullName evidence="1">RNA-directed DNA polymerase</fullName>
        <ecNumber evidence="1">2.7.7.49</ecNumber>
    </recommendedName>
</protein>
<evidence type="ECO:0000256" key="6">
    <source>
        <dbReference type="ARBA" id="ARBA00022801"/>
    </source>
</evidence>
<dbReference type="Gene3D" id="3.10.20.370">
    <property type="match status" value="1"/>
</dbReference>
<reference evidence="10" key="2">
    <citation type="journal article" date="2014" name="BMC Genomics">
        <title>A genomic perspective to assessing quality of mass-reared SIT flies used in Mediterranean fruit fly (Ceratitis capitata) eradication in California.</title>
        <authorList>
            <person name="Calla B."/>
            <person name="Hall B."/>
            <person name="Hou S."/>
            <person name="Geib S.M."/>
        </authorList>
    </citation>
    <scope>NUCLEOTIDE SEQUENCE</scope>
</reference>
<feature type="non-terminal residue" evidence="10">
    <location>
        <position position="1"/>
    </location>
</feature>
<feature type="domain" description="Integrase zinc-binding" evidence="9">
    <location>
        <begin position="310"/>
        <end position="354"/>
    </location>
</feature>
<dbReference type="EMBL" id="GAMC01002373">
    <property type="protein sequence ID" value="JAC04183.1"/>
    <property type="molecule type" value="mRNA"/>
</dbReference>
<evidence type="ECO:0000259" key="9">
    <source>
        <dbReference type="Pfam" id="PF17921"/>
    </source>
</evidence>
<dbReference type="EC" id="2.7.7.49" evidence="1"/>
<sequence length="411" mass="48487">KKKKKRNAKDPNYIEAFEKLKKLISSHPILRYPNFDKPFTLTTDASNYAIGAVLSQEGHPICYISRTLNNHEKNYSATDKEFLAILWSVNYLRPYLYGRKFTIFTDLQPIKFLHSKYKGKDMSPRHQRWLLKLGEYDFNVEYLKGKENQVADFLSRIETYLEANQQNSEDNRSSSKILENLEDNASVTTIHSAEEDLHDHFYIKEEIVNKYKMQIILTNNKTEELKILHRKMIIFVAEGDFEEMGNIFKRFITKGKIGIYSEISDHNYNKVQEKLIEMFSNDKQIQFTKCTLRAQDIETEVEAVKQISFYHVRESMHSGILETYNQMRNKIYFPKLMELIQIVINQCDLCQEIKYDRKPIKLKLSLTEAPTEKNEIIHVDTYIMKGNHFQQLFSKFGAAYPLSDRNHITII</sequence>
<dbReference type="Pfam" id="PF17921">
    <property type="entry name" value="Integrase_H2C2"/>
    <property type="match status" value="1"/>
</dbReference>
<evidence type="ECO:0000256" key="3">
    <source>
        <dbReference type="ARBA" id="ARBA00022695"/>
    </source>
</evidence>
<keyword evidence="3" id="KW-0548">Nucleotidyltransferase</keyword>
<dbReference type="InterPro" id="IPR041588">
    <property type="entry name" value="Integrase_H2C2"/>
</dbReference>
<evidence type="ECO:0000313" key="10">
    <source>
        <dbReference type="EMBL" id="JAC04183.1"/>
    </source>
</evidence>
<feature type="domain" description="Reverse transcriptase RNase H-like" evidence="8">
    <location>
        <begin position="34"/>
        <end position="136"/>
    </location>
</feature>
<dbReference type="FunFam" id="3.10.20.370:FF:000001">
    <property type="entry name" value="Retrovirus-related Pol polyprotein from transposon 17.6-like protein"/>
    <property type="match status" value="1"/>
</dbReference>
<dbReference type="PANTHER" id="PTHR37984:SF5">
    <property type="entry name" value="PROTEIN NYNRIN-LIKE"/>
    <property type="match status" value="1"/>
</dbReference>
<dbReference type="Gene3D" id="1.10.340.70">
    <property type="match status" value="1"/>
</dbReference>
<keyword evidence="4" id="KW-0540">Nuclease</keyword>
<dbReference type="CDD" id="cd09274">
    <property type="entry name" value="RNase_HI_RT_Ty3"/>
    <property type="match status" value="1"/>
</dbReference>
<organism evidence="10">
    <name type="scientific">Ceratitis capitata</name>
    <name type="common">Mediterranean fruit fly</name>
    <name type="synonym">Tephritis capitata</name>
    <dbReference type="NCBI Taxonomy" id="7213"/>
    <lineage>
        <taxon>Eukaryota</taxon>
        <taxon>Metazoa</taxon>
        <taxon>Ecdysozoa</taxon>
        <taxon>Arthropoda</taxon>
        <taxon>Hexapoda</taxon>
        <taxon>Insecta</taxon>
        <taxon>Pterygota</taxon>
        <taxon>Neoptera</taxon>
        <taxon>Endopterygota</taxon>
        <taxon>Diptera</taxon>
        <taxon>Brachycera</taxon>
        <taxon>Muscomorpha</taxon>
        <taxon>Tephritoidea</taxon>
        <taxon>Tephritidae</taxon>
        <taxon>Ceratitis</taxon>
        <taxon>Ceratitis</taxon>
    </lineage>
</organism>
<evidence type="ECO:0000256" key="7">
    <source>
        <dbReference type="ARBA" id="ARBA00022918"/>
    </source>
</evidence>
<evidence type="ECO:0000256" key="4">
    <source>
        <dbReference type="ARBA" id="ARBA00022722"/>
    </source>
</evidence>
<evidence type="ECO:0000256" key="2">
    <source>
        <dbReference type="ARBA" id="ARBA00022679"/>
    </source>
</evidence>
<dbReference type="PANTHER" id="PTHR37984">
    <property type="entry name" value="PROTEIN CBG26694"/>
    <property type="match status" value="1"/>
</dbReference>
<evidence type="ECO:0000256" key="1">
    <source>
        <dbReference type="ARBA" id="ARBA00012493"/>
    </source>
</evidence>
<keyword evidence="2" id="KW-0808">Transferase</keyword>
<dbReference type="GO" id="GO:0016787">
    <property type="term" value="F:hydrolase activity"/>
    <property type="evidence" value="ECO:0007669"/>
    <property type="project" value="UniProtKB-KW"/>
</dbReference>
<dbReference type="InterPro" id="IPR050951">
    <property type="entry name" value="Retrovirus_Pol_polyprotein"/>
</dbReference>
<keyword evidence="5" id="KW-0255">Endonuclease</keyword>
<dbReference type="GO" id="GO:0003964">
    <property type="term" value="F:RNA-directed DNA polymerase activity"/>
    <property type="evidence" value="ECO:0007669"/>
    <property type="project" value="UniProtKB-KW"/>
</dbReference>
<evidence type="ECO:0000256" key="5">
    <source>
        <dbReference type="ARBA" id="ARBA00022759"/>
    </source>
</evidence>
<dbReference type="SUPFAM" id="SSF56672">
    <property type="entry name" value="DNA/RNA polymerases"/>
    <property type="match status" value="1"/>
</dbReference>
<dbReference type="AlphaFoldDB" id="W8BXX1"/>
<keyword evidence="7" id="KW-0695">RNA-directed DNA polymerase</keyword>
<name>W8BXX1_CERCA</name>
<reference evidence="10" key="1">
    <citation type="submission" date="2013-07" db="EMBL/GenBank/DDBJ databases">
        <authorList>
            <person name="Geib S."/>
        </authorList>
    </citation>
    <scope>NUCLEOTIDE SEQUENCE</scope>
</reference>
<gene>
    <name evidence="10" type="primary">POL2</name>
</gene>
<dbReference type="InterPro" id="IPR041373">
    <property type="entry name" value="RT_RNaseH"/>
</dbReference>
<keyword evidence="6" id="KW-0378">Hydrolase</keyword>
<accession>W8BXX1</accession>
<dbReference type="GO" id="GO:0004519">
    <property type="term" value="F:endonuclease activity"/>
    <property type="evidence" value="ECO:0007669"/>
    <property type="project" value="UniProtKB-KW"/>
</dbReference>
<dbReference type="InterPro" id="IPR043502">
    <property type="entry name" value="DNA/RNA_pol_sf"/>
</dbReference>